<dbReference type="AlphaFoldDB" id="A0A362XAK0"/>
<dbReference type="PROSITE" id="PS51257">
    <property type="entry name" value="PROKAR_LIPOPROTEIN"/>
    <property type="match status" value="1"/>
</dbReference>
<name>A0A362XAK0_9FLAO</name>
<evidence type="ECO:0000256" key="1">
    <source>
        <dbReference type="SAM" id="Phobius"/>
    </source>
</evidence>
<evidence type="ECO:0000313" key="2">
    <source>
        <dbReference type="EMBL" id="PQV51241.1"/>
    </source>
</evidence>
<feature type="transmembrane region" description="Helical" evidence="1">
    <location>
        <begin position="6"/>
        <end position="22"/>
    </location>
</feature>
<sequence>MNRKLGYTIISFITIGSFIISCKQEKDNSELSKNIPTEM</sequence>
<comment type="caution">
    <text evidence="2">The sequence shown here is derived from an EMBL/GenBank/DDBJ whole genome shotgun (WGS) entry which is preliminary data.</text>
</comment>
<proteinExistence type="predicted"/>
<dbReference type="EMBL" id="PVEO01000001">
    <property type="protein sequence ID" value="PQV51241.1"/>
    <property type="molecule type" value="Genomic_DNA"/>
</dbReference>
<gene>
    <name evidence="2" type="ORF">CLV33_101163</name>
</gene>
<protein>
    <submittedName>
        <fullName evidence="2">Uncharacterized protein</fullName>
    </submittedName>
</protein>
<dbReference type="Proteomes" id="UP000251545">
    <property type="component" value="Unassembled WGS sequence"/>
</dbReference>
<organism evidence="2 3">
    <name type="scientific">Jejuia pallidilutea</name>
    <dbReference type="NCBI Taxonomy" id="504487"/>
    <lineage>
        <taxon>Bacteria</taxon>
        <taxon>Pseudomonadati</taxon>
        <taxon>Bacteroidota</taxon>
        <taxon>Flavobacteriia</taxon>
        <taxon>Flavobacteriales</taxon>
        <taxon>Flavobacteriaceae</taxon>
        <taxon>Jejuia</taxon>
    </lineage>
</organism>
<keyword evidence="1" id="KW-0812">Transmembrane</keyword>
<keyword evidence="1" id="KW-0472">Membrane</keyword>
<keyword evidence="1" id="KW-1133">Transmembrane helix</keyword>
<reference evidence="2 3" key="1">
    <citation type="submission" date="2018-02" db="EMBL/GenBank/DDBJ databases">
        <title>Genomic Encyclopedia of Archaeal and Bacterial Type Strains, Phase II (KMG-II): from individual species to whole genera.</title>
        <authorList>
            <person name="Goeker M."/>
        </authorList>
    </citation>
    <scope>NUCLEOTIDE SEQUENCE [LARGE SCALE GENOMIC DNA]</scope>
    <source>
        <strain evidence="2 3">DSM 21165</strain>
    </source>
</reference>
<accession>A0A362XAK0</accession>
<evidence type="ECO:0000313" key="3">
    <source>
        <dbReference type="Proteomes" id="UP000251545"/>
    </source>
</evidence>